<accession>A0ABS5K0K4</accession>
<dbReference type="Gene3D" id="2.60.40.2020">
    <property type="match status" value="1"/>
</dbReference>
<dbReference type="SUPFAM" id="SSF141066">
    <property type="entry name" value="ICP-like"/>
    <property type="match status" value="1"/>
</dbReference>
<dbReference type="InterPro" id="IPR036331">
    <property type="entry name" value="Chagasin-like_sf"/>
</dbReference>
<reference evidence="4 5" key="1">
    <citation type="journal article" date="2015" name="Int. J. Syst. Evol. Microbiol.">
        <title>Carboxylicivirga linearis sp. nov., isolated from a sea cucumber culture pond.</title>
        <authorList>
            <person name="Wang F.Q."/>
            <person name="Zhou Y.X."/>
            <person name="Lin X.Z."/>
            <person name="Chen G.J."/>
            <person name="Du Z.J."/>
        </authorList>
    </citation>
    <scope>NUCLEOTIDE SEQUENCE [LARGE SCALE GENOMIC DNA]</scope>
    <source>
        <strain evidence="4 5">FB218</strain>
    </source>
</reference>
<name>A0ABS5K0K4_9BACT</name>
<dbReference type="PROSITE" id="PS51257">
    <property type="entry name" value="PROKAR_LIPOPROTEIN"/>
    <property type="match status" value="1"/>
</dbReference>
<sequence length="124" mass="14140">MKSLFVSIIILTIILLGCKSGSSYIAKKFKETYTVDVGQEFIIGLRSHLNNGYLWKWDNEQKVDVIDSISWHYITLNTNLTDVGGTEKWRFKGVKSGEDSIRLHYIACETNVIIDSINIVIQVK</sequence>
<dbReference type="EMBL" id="JAGUCO010000026">
    <property type="protein sequence ID" value="MBS2100624.1"/>
    <property type="molecule type" value="Genomic_DNA"/>
</dbReference>
<dbReference type="GO" id="GO:0030414">
    <property type="term" value="F:peptidase inhibitor activity"/>
    <property type="evidence" value="ECO:0007669"/>
    <property type="project" value="UniProtKB-KW"/>
</dbReference>
<organism evidence="4 5">
    <name type="scientific">Carboxylicivirga linearis</name>
    <dbReference type="NCBI Taxonomy" id="1628157"/>
    <lineage>
        <taxon>Bacteria</taxon>
        <taxon>Pseudomonadati</taxon>
        <taxon>Bacteroidota</taxon>
        <taxon>Bacteroidia</taxon>
        <taxon>Marinilabiliales</taxon>
        <taxon>Marinilabiliaceae</taxon>
        <taxon>Carboxylicivirga</taxon>
    </lineage>
</organism>
<evidence type="ECO:0000313" key="5">
    <source>
        <dbReference type="Proteomes" id="UP000708576"/>
    </source>
</evidence>
<keyword evidence="5" id="KW-1185">Reference proteome</keyword>
<evidence type="ECO:0000259" key="3">
    <source>
        <dbReference type="Pfam" id="PF09394"/>
    </source>
</evidence>
<proteinExistence type="predicted"/>
<dbReference type="InterPro" id="IPR018990">
    <property type="entry name" value="Prot_inh_I42_chagasin"/>
</dbReference>
<dbReference type="Proteomes" id="UP000708576">
    <property type="component" value="Unassembled WGS sequence"/>
</dbReference>
<keyword evidence="2" id="KW-0789">Thiol protease inhibitor</keyword>
<evidence type="ECO:0000256" key="1">
    <source>
        <dbReference type="ARBA" id="ARBA00022690"/>
    </source>
</evidence>
<feature type="domain" description="Proteinase inhibitor I42 chagasin" evidence="3">
    <location>
        <begin position="34"/>
        <end position="106"/>
    </location>
</feature>
<dbReference type="Pfam" id="PF09394">
    <property type="entry name" value="Inhibitor_I42"/>
    <property type="match status" value="1"/>
</dbReference>
<comment type="caution">
    <text evidence="4">The sequence shown here is derived from an EMBL/GenBank/DDBJ whole genome shotgun (WGS) entry which is preliminary data.</text>
</comment>
<keyword evidence="1 4" id="KW-0646">Protease inhibitor</keyword>
<gene>
    <name evidence="4" type="ORF">KEM10_20225</name>
</gene>
<dbReference type="RefSeq" id="WP_212218832.1">
    <property type="nucleotide sequence ID" value="NZ_JAGUCO010000026.1"/>
</dbReference>
<evidence type="ECO:0000313" key="4">
    <source>
        <dbReference type="EMBL" id="MBS2100624.1"/>
    </source>
</evidence>
<protein>
    <submittedName>
        <fullName evidence="4">Protease inhibitor I42 family protein</fullName>
    </submittedName>
</protein>
<evidence type="ECO:0000256" key="2">
    <source>
        <dbReference type="ARBA" id="ARBA00022704"/>
    </source>
</evidence>